<dbReference type="EMBL" id="FJNB01000035">
    <property type="protein sequence ID" value="CZR10347.1"/>
    <property type="molecule type" value="Genomic_DNA"/>
</dbReference>
<dbReference type="InterPro" id="IPR027417">
    <property type="entry name" value="P-loop_NTPase"/>
</dbReference>
<dbReference type="CDD" id="cd01130">
    <property type="entry name" value="VirB11-like_ATPase"/>
    <property type="match status" value="1"/>
</dbReference>
<dbReference type="RefSeq" id="WP_068624942.1">
    <property type="nucleotide sequence ID" value="NZ_FJNB01000035.1"/>
</dbReference>
<dbReference type="GO" id="GO:0016887">
    <property type="term" value="F:ATP hydrolysis activity"/>
    <property type="evidence" value="ECO:0007669"/>
    <property type="project" value="InterPro"/>
</dbReference>
<dbReference type="Gene3D" id="3.40.50.300">
    <property type="entry name" value="P-loop containing nucleotide triphosphate hydrolases"/>
    <property type="match status" value="1"/>
</dbReference>
<evidence type="ECO:0000313" key="4">
    <source>
        <dbReference type="EMBL" id="SEJ95261.1"/>
    </source>
</evidence>
<evidence type="ECO:0000313" key="6">
    <source>
        <dbReference type="Proteomes" id="UP000199280"/>
    </source>
</evidence>
<organism evidence="3 5">
    <name type="scientific">Trichococcus ilyis</name>
    <dbReference type="NCBI Taxonomy" id="640938"/>
    <lineage>
        <taxon>Bacteria</taxon>
        <taxon>Bacillati</taxon>
        <taxon>Bacillota</taxon>
        <taxon>Bacilli</taxon>
        <taxon>Lactobacillales</taxon>
        <taxon>Carnobacteriaceae</taxon>
        <taxon>Trichococcus</taxon>
    </lineage>
</organism>
<dbReference type="AlphaFoldDB" id="A0A143ZD21"/>
<accession>A0A143ZD21</accession>
<dbReference type="Pfam" id="PF00437">
    <property type="entry name" value="T2SSE"/>
    <property type="match status" value="1"/>
</dbReference>
<dbReference type="EMBL" id="FNYT01000045">
    <property type="protein sequence ID" value="SEJ95261.1"/>
    <property type="molecule type" value="Genomic_DNA"/>
</dbReference>
<evidence type="ECO:0000259" key="2">
    <source>
        <dbReference type="Pfam" id="PF00437"/>
    </source>
</evidence>
<dbReference type="Proteomes" id="UP000199280">
    <property type="component" value="Unassembled WGS sequence"/>
</dbReference>
<reference evidence="4 6" key="2">
    <citation type="submission" date="2016-10" db="EMBL/GenBank/DDBJ databases">
        <authorList>
            <person name="Varghese N."/>
            <person name="Submissions S."/>
        </authorList>
    </citation>
    <scope>NUCLEOTIDE SEQUENCE [LARGE SCALE GENOMIC DNA]</scope>
    <source>
        <strain evidence="4 6">DSM 22150</strain>
    </source>
</reference>
<proteinExistence type="inferred from homology"/>
<reference evidence="3 5" key="1">
    <citation type="submission" date="2016-02" db="EMBL/GenBank/DDBJ databases">
        <authorList>
            <person name="Wen L."/>
            <person name="He K."/>
            <person name="Yang H."/>
        </authorList>
    </citation>
    <scope>NUCLEOTIDE SEQUENCE [LARGE SCALE GENOMIC DNA]</scope>
    <source>
        <strain evidence="3">Trichococcus_R210</strain>
    </source>
</reference>
<evidence type="ECO:0000313" key="3">
    <source>
        <dbReference type="EMBL" id="CZR10347.1"/>
    </source>
</evidence>
<gene>
    <name evidence="4" type="ORF">SAMN05216375_1458</name>
    <name evidence="3" type="ORF">TR210_2911</name>
</gene>
<dbReference type="SUPFAM" id="SSF52540">
    <property type="entry name" value="P-loop containing nucleoside triphosphate hydrolases"/>
    <property type="match status" value="1"/>
</dbReference>
<dbReference type="OrthoDB" id="9810761at2"/>
<dbReference type="PANTHER" id="PTHR30486">
    <property type="entry name" value="TWITCHING MOTILITY PROTEIN PILT"/>
    <property type="match status" value="1"/>
</dbReference>
<dbReference type="Gene3D" id="3.30.450.380">
    <property type="match status" value="1"/>
</dbReference>
<sequence length="464" mass="51533">MNLGTYGNFSFSGKKEVDEKEESQSGLVKRRRDLDELAYEALQIVIDQLPPTKEADDVSEQKRTQEKINDIISNIIYEQKRHLSYADKQKVNQAVMNEIYQFGPISGLLNDETVTEIMVNGPLDIFVERKGKIIKTENEFRNDKHVMHIIDKIIAPLGRRVDESSPLVDARLPDGSRVNIIIPPLAVKGPSITIRKFSKDPLTTDNLITFGTLNGDIAEFLRLCVKGRINVLVSGGTGSGKTTLLNVLSSYIPEDERIVTIEDAAEVQLQQAHVVTLESRPANIEGTGRITIRDLVVNSLRMRPDRIVVGEVRGGEALDMLQAMNTGHDGSLTTIHANSPRDSLSRLETMVMMSGVELPSRAIREQVASAIDLIIQVERMVDGSRKVTKISEIIGLEGEMVTLQDVFLFRQTGFDEHGNVKGKHQATGIMPNFMEKIKAHGENVPPSLFKPIATASMDPFRKGM</sequence>
<name>A0A143ZD21_9LACT</name>
<keyword evidence="6" id="KW-1185">Reference proteome</keyword>
<evidence type="ECO:0000313" key="5">
    <source>
        <dbReference type="Proteomes" id="UP000076878"/>
    </source>
</evidence>
<comment type="similarity">
    <text evidence="1">Belongs to the GSP E family.</text>
</comment>
<dbReference type="Proteomes" id="UP000076878">
    <property type="component" value="Unassembled WGS sequence"/>
</dbReference>
<dbReference type="InterPro" id="IPR050921">
    <property type="entry name" value="T4SS_GSP_E_ATPase"/>
</dbReference>
<dbReference type="PANTHER" id="PTHR30486:SF15">
    <property type="entry name" value="TYPE II_IV SECRETION SYSTEM ATPASE"/>
    <property type="match status" value="1"/>
</dbReference>
<dbReference type="STRING" id="640938.TR210_2911"/>
<feature type="domain" description="Bacterial type II secretion system protein E" evidence="2">
    <location>
        <begin position="102"/>
        <end position="415"/>
    </location>
</feature>
<protein>
    <submittedName>
        <fullName evidence="4">Pilus assembly protein CpaF</fullName>
    </submittedName>
    <submittedName>
        <fullName evidence="3">Type ii secretion system protein e</fullName>
    </submittedName>
</protein>
<evidence type="ECO:0000256" key="1">
    <source>
        <dbReference type="ARBA" id="ARBA00006611"/>
    </source>
</evidence>
<dbReference type="InterPro" id="IPR001482">
    <property type="entry name" value="T2SS/T4SS_dom"/>
</dbReference>